<name>A0ACD4NHY4_9HYPH</name>
<sequence length="347" mass="38012">MTSVARDSFACHEPHVLWDSWRHHLSPFFDLSQRAETDMGSMPSMTNLHLGGILVGDVSTPAQDLERSARKAARQGVDHLVMQFYMKGGCRMTTDAGSSVAQGRAAIVYDLSQPLTVHSDQPAETVNVLVPRAFLAEEGLPLEQYHGAVLDYAADPIGQILFSCLREIIGCSDRLSPHHLPGLNVTAGRLFGTFLRGATLRKTDASMRKRIEIRKFIQDNIGLHELDAALVQQRFGLSRATLYRDFVEDGGVGNYIRECRLAAARRLLARPAAKGGRPRVSSVAYATGFSDEKTFSRAFKARYSLLPRDVRAGEVSLPAADGDRPDVLMCWIKDLTGEASAGAMGRA</sequence>
<dbReference type="Proteomes" id="UP001163223">
    <property type="component" value="Chromosome"/>
</dbReference>
<proteinExistence type="predicted"/>
<dbReference type="EMBL" id="CP113520">
    <property type="protein sequence ID" value="WAJ26396.1"/>
    <property type="molecule type" value="Genomic_DNA"/>
</dbReference>
<reference evidence="1" key="1">
    <citation type="submission" date="2022-11" db="EMBL/GenBank/DDBJ databases">
        <title>beta-Carotene-producing bacterium, Jeongeuplla avenae sp. nov., alleviates the salt stress of Arabidopsis seedlings.</title>
        <authorList>
            <person name="Jiang L."/>
            <person name="Lee J."/>
        </authorList>
    </citation>
    <scope>NUCLEOTIDE SEQUENCE</scope>
    <source>
        <strain evidence="1">DY_R2A_6</strain>
    </source>
</reference>
<accession>A0ACD4NHY4</accession>
<evidence type="ECO:0000313" key="1">
    <source>
        <dbReference type="EMBL" id="WAJ26396.1"/>
    </source>
</evidence>
<protein>
    <submittedName>
        <fullName evidence="1">Helix-turn-helix domain-containing protein</fullName>
    </submittedName>
</protein>
<organism evidence="1 2">
    <name type="scientific">Antarcticirhabdus aurantiaca</name>
    <dbReference type="NCBI Taxonomy" id="2606717"/>
    <lineage>
        <taxon>Bacteria</taxon>
        <taxon>Pseudomonadati</taxon>
        <taxon>Pseudomonadota</taxon>
        <taxon>Alphaproteobacteria</taxon>
        <taxon>Hyphomicrobiales</taxon>
        <taxon>Aurantimonadaceae</taxon>
        <taxon>Antarcticirhabdus</taxon>
    </lineage>
</organism>
<gene>
    <name evidence="1" type="ORF">OXU80_16005</name>
</gene>
<evidence type="ECO:0000313" key="2">
    <source>
        <dbReference type="Proteomes" id="UP001163223"/>
    </source>
</evidence>
<keyword evidence="2" id="KW-1185">Reference proteome</keyword>